<sequence length="83" mass="9825">MQEIKVTLGNLYLKEEVEKGNLKKFDYDYVKVRRTEIIYIKEYKTIDGYTNGIESKLPKELLTEEVAKSCVKSYLENKLKELE</sequence>
<proteinExistence type="predicted"/>
<protein>
    <submittedName>
        <fullName evidence="1">Uncharacterized protein</fullName>
    </submittedName>
</protein>
<organism evidence="1 2">
    <name type="scientific">Halanaerobium saccharolyticum</name>
    <dbReference type="NCBI Taxonomy" id="43595"/>
    <lineage>
        <taxon>Bacteria</taxon>
        <taxon>Bacillati</taxon>
        <taxon>Bacillota</taxon>
        <taxon>Clostridia</taxon>
        <taxon>Halanaerobiales</taxon>
        <taxon>Halanaerobiaceae</taxon>
        <taxon>Halanaerobium</taxon>
    </lineage>
</organism>
<evidence type="ECO:0000313" key="2">
    <source>
        <dbReference type="Proteomes" id="UP000295064"/>
    </source>
</evidence>
<name>A0A4V3CF34_9FIRM</name>
<reference evidence="1 2" key="1">
    <citation type="submission" date="2019-03" db="EMBL/GenBank/DDBJ databases">
        <title>Subsurface microbial communities from deep shales in Ohio and West Virginia, USA.</title>
        <authorList>
            <person name="Wrighton K."/>
        </authorList>
    </citation>
    <scope>NUCLEOTIDE SEQUENCE [LARGE SCALE GENOMIC DNA]</scope>
    <source>
        <strain evidence="1 2">MA284_T2</strain>
    </source>
</reference>
<dbReference type="RefSeq" id="WP_133514553.1">
    <property type="nucleotide sequence ID" value="NZ_SNWX01000006.1"/>
</dbReference>
<gene>
    <name evidence="1" type="ORF">DFR79_106125</name>
</gene>
<dbReference type="Proteomes" id="UP000295064">
    <property type="component" value="Unassembled WGS sequence"/>
</dbReference>
<dbReference type="EMBL" id="SNWX01000006">
    <property type="protein sequence ID" value="TDO92312.1"/>
    <property type="molecule type" value="Genomic_DNA"/>
</dbReference>
<dbReference type="AlphaFoldDB" id="A0A4V3CF34"/>
<accession>A0A4V3CF34</accession>
<comment type="caution">
    <text evidence="1">The sequence shown here is derived from an EMBL/GenBank/DDBJ whole genome shotgun (WGS) entry which is preliminary data.</text>
</comment>
<evidence type="ECO:0000313" key="1">
    <source>
        <dbReference type="EMBL" id="TDO92312.1"/>
    </source>
</evidence>